<dbReference type="PANTHER" id="PTHR43272">
    <property type="entry name" value="LONG-CHAIN-FATTY-ACID--COA LIGASE"/>
    <property type="match status" value="1"/>
</dbReference>
<sequence>MQNLIGLLHAAVERHGERDALMWKSEGHYRKMTYDGLWQRVQSFAYGLQAQGVAHGTKVAILSNNRPEWLIADFAVLSLGAVSVPVYPTLTAPQIGFILQNADVELVIAENVELVEKAFAAASDTVRLIVHIDRLEALPEQTGPALLPFDALVRDGLECLEADGPLTAWEQVDKSDLATIVHTSGTTGNPKGVMLSHENLRTNAESVLLYVPVRPEDRSLSYLPLSHIFERTCGQFAFLSTGACMAFAENLNTIPENLLEVTPTLMTSVPRLFEKIYDGVQKNIAASSKVKQWLFRTALKIGKRHTADPTPLTQFLYPLFDRLVFEKIRAKTGGRLRLLVSGGGSLSPYIAEFFRAVGLPVCEGYGLTESAPIVSTNPVPDIRIGTVGRPLKGIQVRIADDGEVLVKGPNVMIGYYKNPQATADSFNDDGWLCTGDIGRFEDGYLKIVERKKNILVLATGKNVAPFPVESALSRSPFLSQAVLFGDKRKYVTALLVPDFQVLSEWAAEQDLALPLPDLLADERVQDLYAREIDKRLQDFASFERPKKFTLLPRELTLEDGELTATLKVRTHVLEKQFASEIEDMYREREEIAADTARSL</sequence>
<dbReference type="GO" id="GO:0016874">
    <property type="term" value="F:ligase activity"/>
    <property type="evidence" value="ECO:0007669"/>
    <property type="project" value="UniProtKB-KW"/>
</dbReference>
<reference evidence="4 5" key="1">
    <citation type="submission" date="2022-11" db="EMBL/GenBank/DDBJ databases">
        <title>Study of microbial diversity in lake waters.</title>
        <authorList>
            <person name="Zhang J."/>
        </authorList>
    </citation>
    <scope>NUCLEOTIDE SEQUENCE [LARGE SCALE GENOMIC DNA]</scope>
    <source>
        <strain evidence="4 5">DT12</strain>
    </source>
</reference>
<evidence type="ECO:0000259" key="3">
    <source>
        <dbReference type="Pfam" id="PF00501"/>
    </source>
</evidence>
<proteinExistence type="predicted"/>
<evidence type="ECO:0000256" key="1">
    <source>
        <dbReference type="ARBA" id="ARBA00022741"/>
    </source>
</evidence>
<dbReference type="Pfam" id="PF23562">
    <property type="entry name" value="AMP-binding_C_3"/>
    <property type="match status" value="1"/>
</dbReference>
<dbReference type="SUPFAM" id="SSF56801">
    <property type="entry name" value="Acetyl-CoA synthetase-like"/>
    <property type="match status" value="1"/>
</dbReference>
<keyword evidence="2" id="KW-0067">ATP-binding</keyword>
<dbReference type="Gene3D" id="3.40.50.12780">
    <property type="entry name" value="N-terminal domain of ligase-like"/>
    <property type="match status" value="1"/>
</dbReference>
<comment type="caution">
    <text evidence="4">The sequence shown here is derived from an EMBL/GenBank/DDBJ whole genome shotgun (WGS) entry which is preliminary data.</text>
</comment>
<dbReference type="EMBL" id="JAPMLT010000003">
    <property type="protein sequence ID" value="MCX7569777.1"/>
    <property type="molecule type" value="Genomic_DNA"/>
</dbReference>
<evidence type="ECO:0000256" key="2">
    <source>
        <dbReference type="ARBA" id="ARBA00022840"/>
    </source>
</evidence>
<dbReference type="PROSITE" id="PS00455">
    <property type="entry name" value="AMP_BINDING"/>
    <property type="match status" value="1"/>
</dbReference>
<keyword evidence="5" id="KW-1185">Reference proteome</keyword>
<feature type="domain" description="AMP-dependent synthetase/ligase" evidence="3">
    <location>
        <begin position="9"/>
        <end position="416"/>
    </location>
</feature>
<dbReference type="InterPro" id="IPR000873">
    <property type="entry name" value="AMP-dep_synth/lig_dom"/>
</dbReference>
<dbReference type="CDD" id="cd05907">
    <property type="entry name" value="VL_LC_FACS_like"/>
    <property type="match status" value="1"/>
</dbReference>
<dbReference type="RefSeq" id="WP_267151030.1">
    <property type="nucleotide sequence ID" value="NZ_JAPMLT010000003.1"/>
</dbReference>
<gene>
    <name evidence="4" type="ORF">OS242_07350</name>
</gene>
<dbReference type="PANTHER" id="PTHR43272:SF33">
    <property type="entry name" value="AMP-BINDING DOMAIN-CONTAINING PROTEIN-RELATED"/>
    <property type="match status" value="1"/>
</dbReference>
<protein>
    <submittedName>
        <fullName evidence="4">Long-chain fatty acid--CoA ligase</fullName>
    </submittedName>
</protein>
<organism evidence="4 5">
    <name type="scientific">Tumebacillus lacus</name>
    <dbReference type="NCBI Taxonomy" id="2995335"/>
    <lineage>
        <taxon>Bacteria</taxon>
        <taxon>Bacillati</taxon>
        <taxon>Bacillota</taxon>
        <taxon>Bacilli</taxon>
        <taxon>Bacillales</taxon>
        <taxon>Alicyclobacillaceae</taxon>
        <taxon>Tumebacillus</taxon>
    </lineage>
</organism>
<dbReference type="Proteomes" id="UP001208017">
    <property type="component" value="Unassembled WGS sequence"/>
</dbReference>
<dbReference type="Pfam" id="PF00501">
    <property type="entry name" value="AMP-binding"/>
    <property type="match status" value="1"/>
</dbReference>
<dbReference type="InterPro" id="IPR020845">
    <property type="entry name" value="AMP-binding_CS"/>
</dbReference>
<accession>A0ABT3WYP2</accession>
<evidence type="ECO:0000313" key="4">
    <source>
        <dbReference type="EMBL" id="MCX7569777.1"/>
    </source>
</evidence>
<name>A0ABT3WYP2_9BACL</name>
<keyword evidence="1" id="KW-0547">Nucleotide-binding</keyword>
<dbReference type="InterPro" id="IPR042099">
    <property type="entry name" value="ANL_N_sf"/>
</dbReference>
<evidence type="ECO:0000313" key="5">
    <source>
        <dbReference type="Proteomes" id="UP001208017"/>
    </source>
</evidence>
<keyword evidence="4" id="KW-0436">Ligase</keyword>